<dbReference type="EMBL" id="LROR01000053">
    <property type="protein sequence ID" value="OBR93371.1"/>
    <property type="molecule type" value="Genomic_DNA"/>
</dbReference>
<reference evidence="3 5" key="2">
    <citation type="journal article" date="2016" name="Front. Microbiol.">
        <title>Industrial Acetogenic Biocatalysts: A Comparative Metabolic and Genomic Analysis.</title>
        <authorList>
            <person name="Bengelsdorf F."/>
            <person name="Poehlein A."/>
            <person name="Sonja S."/>
            <person name="Erz C."/>
            <person name="Hummel T."/>
            <person name="Hoffmeister S."/>
            <person name="Daniel R."/>
            <person name="Durre P."/>
        </authorList>
    </citation>
    <scope>NUCLEOTIDE SEQUENCE [LARGE SCALE GENOMIC DNA]</scope>
    <source>
        <strain evidence="3 5">PTA-10522</strain>
    </source>
</reference>
<dbReference type="PATRIC" id="fig|1705578.3.peg.1758"/>
<dbReference type="Proteomes" id="UP000077384">
    <property type="component" value="Unassembled WGS sequence"/>
</dbReference>
<accession>A0A166U9W5</accession>
<dbReference type="RefSeq" id="WP_013239852.1">
    <property type="nucleotide sequence ID" value="NZ_LITQ01000002.1"/>
</dbReference>
<evidence type="ECO:0000313" key="4">
    <source>
        <dbReference type="Proteomes" id="UP000077384"/>
    </source>
</evidence>
<organism evidence="2 4">
    <name type="scientific">Clostridium coskatii</name>
    <dbReference type="NCBI Taxonomy" id="1705578"/>
    <lineage>
        <taxon>Bacteria</taxon>
        <taxon>Bacillati</taxon>
        <taxon>Bacillota</taxon>
        <taxon>Clostridia</taxon>
        <taxon>Eubacteriales</taxon>
        <taxon>Clostridiaceae</taxon>
        <taxon>Clostridium</taxon>
    </lineage>
</organism>
<dbReference type="Proteomes" id="UP000093694">
    <property type="component" value="Unassembled WGS sequence"/>
</dbReference>
<evidence type="ECO:0000313" key="3">
    <source>
        <dbReference type="EMBL" id="OBR93371.1"/>
    </source>
</evidence>
<feature type="transmembrane region" description="Helical" evidence="1">
    <location>
        <begin position="92"/>
        <end position="115"/>
    </location>
</feature>
<keyword evidence="5" id="KW-1185">Reference proteome</keyword>
<dbReference type="EMBL" id="LITQ01000002">
    <property type="protein sequence ID" value="OAA94723.1"/>
    <property type="molecule type" value="Genomic_DNA"/>
</dbReference>
<dbReference type="PANTHER" id="PTHR40076:SF1">
    <property type="entry name" value="MEMBRANE PROTEIN"/>
    <property type="match status" value="1"/>
</dbReference>
<dbReference type="InterPro" id="IPR010380">
    <property type="entry name" value="DUF975"/>
</dbReference>
<evidence type="ECO:0000313" key="2">
    <source>
        <dbReference type="EMBL" id="OAA94723.1"/>
    </source>
</evidence>
<dbReference type="AlphaFoldDB" id="A0A166U9W5"/>
<name>A0A166U9W5_9CLOT</name>
<keyword evidence="1" id="KW-0472">Membrane</keyword>
<feature type="transmembrane region" description="Helical" evidence="1">
    <location>
        <begin position="50"/>
        <end position="71"/>
    </location>
</feature>
<keyword evidence="1" id="KW-0812">Transmembrane</keyword>
<evidence type="ECO:0000313" key="5">
    <source>
        <dbReference type="Proteomes" id="UP000093694"/>
    </source>
</evidence>
<dbReference type="Pfam" id="PF06161">
    <property type="entry name" value="DUF975"/>
    <property type="match status" value="1"/>
</dbReference>
<feature type="transmembrane region" description="Helical" evidence="1">
    <location>
        <begin position="151"/>
        <end position="178"/>
    </location>
</feature>
<evidence type="ECO:0008006" key="6">
    <source>
        <dbReference type="Google" id="ProtNLM"/>
    </source>
</evidence>
<sequence length="203" mass="22859">MSNASVRTSYQLRKVSRDQLKGNWGKCVLVCLVYSLIIIGINFIPHAGIIISFLIVGPLTLGVVGCFIKLVKSEKFQVEDLFDGFKNLGSAIILYIIMSIFIFLWSLLLIIPGLIASLRYSMAMYVLSENPDIPVLEALDESKKMMYGHKWELFCLLISFLGWIILSVVTFGIGFIFVCPYMQAATANFYQDVKLVPILNNQE</sequence>
<keyword evidence="1" id="KW-1133">Transmembrane helix</keyword>
<gene>
    <name evidence="3" type="ORF">CLCOS_24120</name>
    <name evidence="2" type="ORF">WX73_02436</name>
</gene>
<feature type="transmembrane region" description="Helical" evidence="1">
    <location>
        <begin position="23"/>
        <end position="44"/>
    </location>
</feature>
<comment type="caution">
    <text evidence="2">The sequence shown here is derived from an EMBL/GenBank/DDBJ whole genome shotgun (WGS) entry which is preliminary data.</text>
</comment>
<reference evidence="2 4" key="1">
    <citation type="journal article" date="2015" name="Biotechnol. Bioeng.">
        <title>Genome sequence and phenotypic characterization of Caulobacter segnis.</title>
        <authorList>
            <person name="Patel S."/>
            <person name="Fletcher B."/>
            <person name="Scott D.C."/>
            <person name="Ely B."/>
        </authorList>
    </citation>
    <scope>NUCLEOTIDE SEQUENCE [LARGE SCALE GENOMIC DNA]</scope>
    <source>
        <strain evidence="2 4">PS02</strain>
    </source>
</reference>
<dbReference type="PANTHER" id="PTHR40076">
    <property type="entry name" value="MEMBRANE PROTEIN-RELATED"/>
    <property type="match status" value="1"/>
</dbReference>
<evidence type="ECO:0000256" key="1">
    <source>
        <dbReference type="SAM" id="Phobius"/>
    </source>
</evidence>
<proteinExistence type="predicted"/>
<protein>
    <recommendedName>
        <fullName evidence="6">DUF975 family protein</fullName>
    </recommendedName>
</protein>